<gene>
    <name evidence="1" type="ORF">C4B59_04240</name>
</gene>
<dbReference type="EMBL" id="PQXF01000005">
    <property type="protein sequence ID" value="PXF61518.1"/>
    <property type="molecule type" value="Genomic_DNA"/>
</dbReference>
<comment type="caution">
    <text evidence="1">The sequence shown here is derived from an EMBL/GenBank/DDBJ whole genome shotgun (WGS) entry which is preliminary data.</text>
</comment>
<evidence type="ECO:0000313" key="1">
    <source>
        <dbReference type="EMBL" id="PXF61518.1"/>
    </source>
</evidence>
<protein>
    <submittedName>
        <fullName evidence="1">Nucleotidyltransferase domain-containing protein</fullName>
    </submittedName>
</protein>
<accession>A0AC61L5B9</accession>
<proteinExistence type="predicted"/>
<organism evidence="1 2">
    <name type="scientific">Candidatus Methanogaster sp</name>
    <dbReference type="NCBI Taxonomy" id="3386292"/>
    <lineage>
        <taxon>Archaea</taxon>
        <taxon>Methanobacteriati</taxon>
        <taxon>Methanobacteriota</taxon>
        <taxon>Stenosarchaea group</taxon>
        <taxon>Methanomicrobia</taxon>
        <taxon>Methanosarcinales</taxon>
        <taxon>ANME-2 cluster</taxon>
        <taxon>Candidatus Methanogasteraceae</taxon>
        <taxon>Candidatus Methanogaster</taxon>
    </lineage>
</organism>
<reference evidence="1" key="1">
    <citation type="submission" date="2018-01" db="EMBL/GenBank/DDBJ databases">
        <authorList>
            <person name="Krukenberg V."/>
        </authorList>
    </citation>
    <scope>NUCLEOTIDE SEQUENCE</scope>
    <source>
        <strain evidence="1">E20ANME2</strain>
    </source>
</reference>
<name>A0AC61L5B9_9EURY</name>
<dbReference type="Proteomes" id="UP000248329">
    <property type="component" value="Unassembled WGS sequence"/>
</dbReference>
<sequence>MDLKTCKEDFEEFNDAALGILLYGSCARGDFGKRSDIDICIVNPDNEGVMRRINKRLGGKYDVKVFEKMPLYIQIEIIRNHQIIYGGAARIGAYFYRFRRLWEDMTTRIYANRFDSVDKRMALRRRWMYEKGAILGEVGSL</sequence>
<evidence type="ECO:0000313" key="2">
    <source>
        <dbReference type="Proteomes" id="UP000248329"/>
    </source>
</evidence>